<evidence type="ECO:0000256" key="10">
    <source>
        <dbReference type="PROSITE-ProRule" id="PRU10125"/>
    </source>
</evidence>
<gene>
    <name evidence="9" type="primary">dapF</name>
    <name evidence="11" type="ORF">SAMN05216508_1165</name>
</gene>
<feature type="site" description="Could be important to modulate the pK values of the two catalytic cysteine residues" evidence="9">
    <location>
        <position position="170"/>
    </location>
</feature>
<feature type="active site" description="Proton donor" evidence="9">
    <location>
        <position position="71"/>
    </location>
</feature>
<dbReference type="NCBIfam" id="TIGR00652">
    <property type="entry name" value="DapF"/>
    <property type="match status" value="1"/>
</dbReference>
<accession>A0A1I7HEJ8</accession>
<comment type="caution">
    <text evidence="9">Lacks conserved residue(s) required for the propagation of feature annotation.</text>
</comment>
<dbReference type="EC" id="5.1.1.7" evidence="3 9"/>
<dbReference type="HAMAP" id="MF_00197">
    <property type="entry name" value="DAP_epimerase"/>
    <property type="match status" value="1"/>
</dbReference>
<dbReference type="PANTHER" id="PTHR31689">
    <property type="entry name" value="DIAMINOPIMELATE EPIMERASE, CHLOROPLASTIC"/>
    <property type="match status" value="1"/>
</dbReference>
<keyword evidence="6 9" id="KW-0457">Lysine biosynthesis</keyword>
<feature type="active site" evidence="10">
    <location>
        <position position="71"/>
    </location>
</feature>
<dbReference type="Pfam" id="PF01678">
    <property type="entry name" value="DAP_epimerase"/>
    <property type="match status" value="2"/>
</dbReference>
<dbReference type="InterPro" id="IPR001653">
    <property type="entry name" value="DAP_epimerase_DapF"/>
</dbReference>
<comment type="function">
    <text evidence="9">Catalyzes the stereoinversion of LL-2,6-diaminopimelate (L,L-DAP) to meso-diaminopimelate (meso-DAP), a precursor of L-lysine and an essential component of the bacterial peptidoglycan.</text>
</comment>
<dbReference type="GO" id="GO:0009089">
    <property type="term" value="P:lysine biosynthetic process via diaminopimelate"/>
    <property type="evidence" value="ECO:0007669"/>
    <property type="project" value="UniProtKB-UniRule"/>
</dbReference>
<feature type="binding site" evidence="9">
    <location>
        <position position="201"/>
    </location>
    <ligand>
        <name>substrate</name>
    </ligand>
</feature>
<keyword evidence="4 9" id="KW-0963">Cytoplasm</keyword>
<comment type="pathway">
    <text evidence="1 9">Amino-acid biosynthesis; L-lysine biosynthesis via DAP pathway; DL-2,6-diaminopimelate from LL-2,6-diaminopimelate: step 1/1.</text>
</comment>
<protein>
    <recommendedName>
        <fullName evidence="3 9">Diaminopimelate epimerase</fullName>
        <shortName evidence="9">DAP epimerase</shortName>
        <ecNumber evidence="3 9">5.1.1.7</ecNumber>
    </recommendedName>
    <alternativeName>
        <fullName evidence="9">PLP-independent amino acid racemase</fullName>
    </alternativeName>
</protein>
<comment type="similarity">
    <text evidence="2 9">Belongs to the diaminopimelate epimerase family.</text>
</comment>
<dbReference type="EMBL" id="FPBT01000016">
    <property type="protein sequence ID" value="SFU59091.1"/>
    <property type="molecule type" value="Genomic_DNA"/>
</dbReference>
<evidence type="ECO:0000256" key="6">
    <source>
        <dbReference type="ARBA" id="ARBA00023154"/>
    </source>
</evidence>
<evidence type="ECO:0000313" key="11">
    <source>
        <dbReference type="EMBL" id="SFU59091.1"/>
    </source>
</evidence>
<feature type="binding site" evidence="9">
    <location>
        <begin position="72"/>
        <end position="73"/>
    </location>
    <ligand>
        <name>substrate</name>
    </ligand>
</feature>
<evidence type="ECO:0000256" key="3">
    <source>
        <dbReference type="ARBA" id="ARBA00013080"/>
    </source>
</evidence>
<evidence type="ECO:0000256" key="8">
    <source>
        <dbReference type="ARBA" id="ARBA00051712"/>
    </source>
</evidence>
<comment type="subcellular location">
    <subcellularLocation>
        <location evidence="9">Cytoplasm</location>
    </subcellularLocation>
</comment>
<feature type="binding site" evidence="9">
    <location>
        <position position="62"/>
    </location>
    <ligand>
        <name>substrate</name>
    </ligand>
</feature>
<dbReference type="OrthoDB" id="9805408at2"/>
<keyword evidence="12" id="KW-1185">Reference proteome</keyword>
<dbReference type="SUPFAM" id="SSF54506">
    <property type="entry name" value="Diaminopimelate epimerase-like"/>
    <property type="match status" value="2"/>
</dbReference>
<comment type="catalytic activity">
    <reaction evidence="8 9">
        <text>(2S,6S)-2,6-diaminopimelate = meso-2,6-diaminopimelate</text>
        <dbReference type="Rhea" id="RHEA:15393"/>
        <dbReference type="ChEBI" id="CHEBI:57609"/>
        <dbReference type="ChEBI" id="CHEBI:57791"/>
        <dbReference type="EC" id="5.1.1.7"/>
    </reaction>
</comment>
<comment type="subunit">
    <text evidence="9">Homodimer.</text>
</comment>
<dbReference type="AlphaFoldDB" id="A0A1I7HEJ8"/>
<evidence type="ECO:0000256" key="2">
    <source>
        <dbReference type="ARBA" id="ARBA00010219"/>
    </source>
</evidence>
<dbReference type="Proteomes" id="UP000198817">
    <property type="component" value="Unassembled WGS sequence"/>
</dbReference>
<feature type="site" description="Could be important to modulate the pK values of the two catalytic cysteine residues" evidence="9">
    <location>
        <position position="219"/>
    </location>
</feature>
<evidence type="ECO:0000256" key="9">
    <source>
        <dbReference type="HAMAP-Rule" id="MF_00197"/>
    </source>
</evidence>
<sequence>MKFTKMQGIGNDYVYVNCFEETVEDPSWAARFVSDRHFGIGSDGLILICPSEKADFEMRMYNADGSRGEMCGNGIRCVGKYVYDKGLTDKRSITVETLAGVKSLDLTVENGQVSEVTVDMGQPGILADRLPVILGKGEVPADPEGRLIRQPIQVQGKTYYFTAVSMGNPHIVLYVDDPYAIDLEAVGPSFENHSYFPERTNTEFVRVLDRNHVEMRVWERGAGETWACGTGACAVAVSSAMNGLTGREVTVKLRGGDLEINWDEKTDHVFMTGPAVTVFEGEIDLR</sequence>
<dbReference type="PROSITE" id="PS01326">
    <property type="entry name" value="DAP_EPIMERASE"/>
    <property type="match status" value="1"/>
</dbReference>
<evidence type="ECO:0000313" key="12">
    <source>
        <dbReference type="Proteomes" id="UP000198817"/>
    </source>
</evidence>
<keyword evidence="7 9" id="KW-0413">Isomerase</keyword>
<feature type="binding site" evidence="9">
    <location>
        <position position="168"/>
    </location>
    <ligand>
        <name>substrate</name>
    </ligand>
</feature>
<dbReference type="Gene3D" id="3.10.310.10">
    <property type="entry name" value="Diaminopimelate Epimerase, Chain A, domain 1"/>
    <property type="match status" value="2"/>
</dbReference>
<dbReference type="UniPathway" id="UPA00034">
    <property type="reaction ID" value="UER00025"/>
</dbReference>
<dbReference type="PANTHER" id="PTHR31689:SF0">
    <property type="entry name" value="DIAMINOPIMELATE EPIMERASE"/>
    <property type="match status" value="1"/>
</dbReference>
<evidence type="ECO:0000256" key="7">
    <source>
        <dbReference type="ARBA" id="ARBA00023235"/>
    </source>
</evidence>
<dbReference type="RefSeq" id="WP_090164363.1">
    <property type="nucleotide sequence ID" value="NZ_CACVNK010000017.1"/>
</dbReference>
<dbReference type="InterPro" id="IPR018510">
    <property type="entry name" value="DAP_epimerase_AS"/>
</dbReference>
<feature type="binding site" evidence="9">
    <location>
        <begin position="219"/>
        <end position="220"/>
    </location>
    <ligand>
        <name>substrate</name>
    </ligand>
</feature>
<feature type="binding site" evidence="9">
    <location>
        <begin position="229"/>
        <end position="230"/>
    </location>
    <ligand>
        <name>substrate</name>
    </ligand>
</feature>
<proteinExistence type="inferred from homology"/>
<evidence type="ECO:0000256" key="4">
    <source>
        <dbReference type="ARBA" id="ARBA00022490"/>
    </source>
</evidence>
<keyword evidence="5 9" id="KW-0028">Amino-acid biosynthesis</keyword>
<evidence type="ECO:0000256" key="5">
    <source>
        <dbReference type="ARBA" id="ARBA00022605"/>
    </source>
</evidence>
<dbReference type="GO" id="GO:0005829">
    <property type="term" value="C:cytosol"/>
    <property type="evidence" value="ECO:0007669"/>
    <property type="project" value="TreeGrafter"/>
</dbReference>
<dbReference type="FunFam" id="3.10.310.10:FF:000001">
    <property type="entry name" value="Diaminopimelate epimerase"/>
    <property type="match status" value="1"/>
</dbReference>
<dbReference type="GeneID" id="78355066"/>
<evidence type="ECO:0000256" key="1">
    <source>
        <dbReference type="ARBA" id="ARBA00005196"/>
    </source>
</evidence>
<feature type="active site" description="Proton acceptor" evidence="9">
    <location>
        <position position="228"/>
    </location>
</feature>
<dbReference type="GO" id="GO:0008837">
    <property type="term" value="F:diaminopimelate epimerase activity"/>
    <property type="evidence" value="ECO:0007669"/>
    <property type="project" value="UniProtKB-UniRule"/>
</dbReference>
<dbReference type="STRING" id="155865.SAMN05216515_11733"/>
<organism evidence="11 12">
    <name type="scientific">Eubacterium pyruvativorans</name>
    <dbReference type="NCBI Taxonomy" id="155865"/>
    <lineage>
        <taxon>Bacteria</taxon>
        <taxon>Bacillati</taxon>
        <taxon>Bacillota</taxon>
        <taxon>Clostridia</taxon>
        <taxon>Eubacteriales</taxon>
        <taxon>Eubacteriaceae</taxon>
        <taxon>Eubacterium</taxon>
    </lineage>
</organism>
<reference evidence="11 12" key="1">
    <citation type="submission" date="2016-10" db="EMBL/GenBank/DDBJ databases">
        <authorList>
            <person name="de Groot N.N."/>
        </authorList>
    </citation>
    <scope>NUCLEOTIDE SEQUENCE [LARGE SCALE GENOMIC DNA]</scope>
    <source>
        <strain evidence="11 12">KHGC13</strain>
    </source>
</reference>
<name>A0A1I7HEJ8_9FIRM</name>
<feature type="binding site" evidence="9">
    <location>
        <position position="11"/>
    </location>
    <ligand>
        <name>substrate</name>
    </ligand>
</feature>